<keyword evidence="10" id="KW-1185">Reference proteome</keyword>
<keyword evidence="7" id="KW-0732">Signal</keyword>
<organism evidence="9 10">
    <name type="scientific">Demequina zhanjiangensis</name>
    <dbReference type="NCBI Taxonomy" id="3051659"/>
    <lineage>
        <taxon>Bacteria</taxon>
        <taxon>Bacillati</taxon>
        <taxon>Actinomycetota</taxon>
        <taxon>Actinomycetes</taxon>
        <taxon>Micrococcales</taxon>
        <taxon>Demequinaceae</taxon>
        <taxon>Demequina</taxon>
    </lineage>
</organism>
<keyword evidence="5" id="KW-0175">Coiled coil</keyword>
<comment type="caution">
    <text evidence="9">The sequence shown here is derived from an EMBL/GenBank/DDBJ whole genome shotgun (WGS) entry which is preliminary data.</text>
</comment>
<evidence type="ECO:0000256" key="5">
    <source>
        <dbReference type="SAM" id="Coils"/>
    </source>
</evidence>
<dbReference type="InterPro" id="IPR000064">
    <property type="entry name" value="NLP_P60_dom"/>
</dbReference>
<evidence type="ECO:0000256" key="3">
    <source>
        <dbReference type="ARBA" id="ARBA00022801"/>
    </source>
</evidence>
<dbReference type="Gene3D" id="3.90.1720.10">
    <property type="entry name" value="endopeptidase domain like (from Nostoc punctiforme)"/>
    <property type="match status" value="1"/>
</dbReference>
<dbReference type="Pfam" id="PF00877">
    <property type="entry name" value="NLPC_P60"/>
    <property type="match status" value="1"/>
</dbReference>
<feature type="signal peptide" evidence="7">
    <location>
        <begin position="1"/>
        <end position="39"/>
    </location>
</feature>
<dbReference type="InterPro" id="IPR051794">
    <property type="entry name" value="PG_Endopeptidase_C40"/>
</dbReference>
<dbReference type="Proteomes" id="UP001172738">
    <property type="component" value="Unassembled WGS sequence"/>
</dbReference>
<evidence type="ECO:0000256" key="4">
    <source>
        <dbReference type="ARBA" id="ARBA00022807"/>
    </source>
</evidence>
<comment type="similarity">
    <text evidence="1">Belongs to the peptidase C40 family.</text>
</comment>
<feature type="compositionally biased region" description="Gly residues" evidence="6">
    <location>
        <begin position="359"/>
        <end position="376"/>
    </location>
</feature>
<gene>
    <name evidence="9" type="ORF">QQX04_03220</name>
</gene>
<feature type="region of interest" description="Disordered" evidence="6">
    <location>
        <begin position="272"/>
        <end position="382"/>
    </location>
</feature>
<dbReference type="SUPFAM" id="SSF54001">
    <property type="entry name" value="Cysteine proteinases"/>
    <property type="match status" value="1"/>
</dbReference>
<keyword evidence="3" id="KW-0378">Hydrolase</keyword>
<dbReference type="InterPro" id="IPR038765">
    <property type="entry name" value="Papain-like_cys_pep_sf"/>
</dbReference>
<protein>
    <submittedName>
        <fullName evidence="9">C40 family peptidase</fullName>
    </submittedName>
</protein>
<evidence type="ECO:0000256" key="1">
    <source>
        <dbReference type="ARBA" id="ARBA00007074"/>
    </source>
</evidence>
<feature type="coiled-coil region" evidence="5">
    <location>
        <begin position="194"/>
        <end position="228"/>
    </location>
</feature>
<proteinExistence type="inferred from homology"/>
<name>A0ABT8FYN3_9MICO</name>
<feature type="compositionally biased region" description="Gly residues" evidence="6">
    <location>
        <begin position="287"/>
        <end position="348"/>
    </location>
</feature>
<dbReference type="PANTHER" id="PTHR47359:SF3">
    <property type="entry name" value="NLP_P60 DOMAIN-CONTAINING PROTEIN-RELATED"/>
    <property type="match status" value="1"/>
</dbReference>
<feature type="chain" id="PRO_5047531979" evidence="7">
    <location>
        <begin position="40"/>
        <end position="504"/>
    </location>
</feature>
<evidence type="ECO:0000313" key="9">
    <source>
        <dbReference type="EMBL" id="MDN4472001.1"/>
    </source>
</evidence>
<dbReference type="EMBL" id="JAUHPV010000002">
    <property type="protein sequence ID" value="MDN4472001.1"/>
    <property type="molecule type" value="Genomic_DNA"/>
</dbReference>
<evidence type="ECO:0000259" key="8">
    <source>
        <dbReference type="PROSITE" id="PS51935"/>
    </source>
</evidence>
<dbReference type="PROSITE" id="PS51935">
    <property type="entry name" value="NLPC_P60"/>
    <property type="match status" value="1"/>
</dbReference>
<keyword evidence="4" id="KW-0788">Thiol protease</keyword>
<keyword evidence="2" id="KW-0645">Protease</keyword>
<evidence type="ECO:0000256" key="7">
    <source>
        <dbReference type="SAM" id="SignalP"/>
    </source>
</evidence>
<evidence type="ECO:0000313" key="10">
    <source>
        <dbReference type="Proteomes" id="UP001172738"/>
    </source>
</evidence>
<feature type="domain" description="NlpC/P60" evidence="8">
    <location>
        <begin position="382"/>
        <end position="504"/>
    </location>
</feature>
<dbReference type="PANTHER" id="PTHR47359">
    <property type="entry name" value="PEPTIDOGLYCAN DL-ENDOPEPTIDASE CWLO"/>
    <property type="match status" value="1"/>
</dbReference>
<dbReference type="Gene3D" id="6.10.250.3150">
    <property type="match status" value="1"/>
</dbReference>
<reference evidence="9" key="1">
    <citation type="submission" date="2023-06" db="EMBL/GenBank/DDBJ databases">
        <title>SYSU T00b26.</title>
        <authorList>
            <person name="Gao L."/>
            <person name="Fang B.-Z."/>
            <person name="Li W.-J."/>
        </authorList>
    </citation>
    <scope>NUCLEOTIDE SEQUENCE</scope>
    <source>
        <strain evidence="9">SYSU T00b26</strain>
    </source>
</reference>
<dbReference type="RefSeq" id="WP_301126226.1">
    <property type="nucleotide sequence ID" value="NZ_JAUHPV010000002.1"/>
</dbReference>
<sequence length="504" mass="49657">MELNPMAWAVTAGRRTAGALALALAGTMLAVAVAPQADAYPGADDIAAARAAAENQAATVAQLDSAIAQLQSAADQANIAALAAGEDYNVAQAANVQAQQDLFAANARADDADDALEDAKSALAAVALADYRSGGDLASLEAVMTADGFDDVITRTESLDRASGQVDAVLQQVKAAELVATTMRGYAEDAADKAVLAEEQARTTLQQAQQAQEDANDAVQQTQQIQAEALDRLAELNGTTVALEQQRQAGLQAEREAAAAAAAERAREEAAAKAAADKAAQDAANGGSSGGSTSGGSSSGGSSSGGSSSGGSSSGGSSSGGSNDDGGSTGGSTSGGSSSGGSSSGGSSSGSSDDTATGGSSGSSGGSSSGSSGSSGGWSSTASQGSAAAQYAQTLVGAPYAYGGSGPAYDCSGLTQAAWGSAGHYLPHSSRMQYTAVTHVSFSDLRVGDLIFWGTNRNASQIYHVAIYIGNGKVMEATTPGHVAGTRVYNNWAVGDIMPYAGRP</sequence>
<evidence type="ECO:0000256" key="6">
    <source>
        <dbReference type="SAM" id="MobiDB-lite"/>
    </source>
</evidence>
<accession>A0ABT8FYN3</accession>
<feature type="compositionally biased region" description="Low complexity" evidence="6">
    <location>
        <begin position="349"/>
        <end position="358"/>
    </location>
</feature>
<evidence type="ECO:0000256" key="2">
    <source>
        <dbReference type="ARBA" id="ARBA00022670"/>
    </source>
</evidence>